<keyword evidence="2" id="KW-1185">Reference proteome</keyword>
<comment type="caution">
    <text evidence="1">The sequence shown here is derived from an EMBL/GenBank/DDBJ whole genome shotgun (WGS) entry which is preliminary data.</text>
</comment>
<dbReference type="AlphaFoldDB" id="A0A8X6TQQ4"/>
<accession>A0A8X6TQQ4</accession>
<sequence>MPSRSGVVVDHLLFRLPGRVRVPTSKCSLNDASDPRRRLTRVQKKESRLGRLEEPKRRRTVMTEMEAHNLIDRMSGRAWAGRSVPGAAVVSWTGGGRSGSEVRAGRGAGVPGHLAPGAGVRGVGGPLGGFRCRVRLACWLSGITARGVLSSVESSSLPSNPLP</sequence>
<dbReference type="Proteomes" id="UP000887013">
    <property type="component" value="Unassembled WGS sequence"/>
</dbReference>
<name>A0A8X6TQQ4_NEPPI</name>
<evidence type="ECO:0000313" key="2">
    <source>
        <dbReference type="Proteomes" id="UP000887013"/>
    </source>
</evidence>
<dbReference type="EMBL" id="BMAW01109033">
    <property type="protein sequence ID" value="GFT36631.1"/>
    <property type="molecule type" value="Genomic_DNA"/>
</dbReference>
<organism evidence="1 2">
    <name type="scientific">Nephila pilipes</name>
    <name type="common">Giant wood spider</name>
    <name type="synonym">Nephila maculata</name>
    <dbReference type="NCBI Taxonomy" id="299642"/>
    <lineage>
        <taxon>Eukaryota</taxon>
        <taxon>Metazoa</taxon>
        <taxon>Ecdysozoa</taxon>
        <taxon>Arthropoda</taxon>
        <taxon>Chelicerata</taxon>
        <taxon>Arachnida</taxon>
        <taxon>Araneae</taxon>
        <taxon>Araneomorphae</taxon>
        <taxon>Entelegynae</taxon>
        <taxon>Araneoidea</taxon>
        <taxon>Nephilidae</taxon>
        <taxon>Nephila</taxon>
    </lineage>
</organism>
<protein>
    <submittedName>
        <fullName evidence="1">Uncharacterized protein</fullName>
    </submittedName>
</protein>
<proteinExistence type="predicted"/>
<reference evidence="1" key="1">
    <citation type="submission" date="2020-08" db="EMBL/GenBank/DDBJ databases">
        <title>Multicomponent nature underlies the extraordinary mechanical properties of spider dragline silk.</title>
        <authorList>
            <person name="Kono N."/>
            <person name="Nakamura H."/>
            <person name="Mori M."/>
            <person name="Yoshida Y."/>
            <person name="Ohtoshi R."/>
            <person name="Malay A.D."/>
            <person name="Moran D.A.P."/>
            <person name="Tomita M."/>
            <person name="Numata K."/>
            <person name="Arakawa K."/>
        </authorList>
    </citation>
    <scope>NUCLEOTIDE SEQUENCE</scope>
</reference>
<evidence type="ECO:0000313" key="1">
    <source>
        <dbReference type="EMBL" id="GFT36631.1"/>
    </source>
</evidence>
<gene>
    <name evidence="1" type="ORF">NPIL_642711</name>
</gene>